<name>A0A392UQ98_9FABA</name>
<comment type="caution">
    <text evidence="1">The sequence shown here is derived from an EMBL/GenBank/DDBJ whole genome shotgun (WGS) entry which is preliminary data.</text>
</comment>
<dbReference type="AlphaFoldDB" id="A0A392UQ98"/>
<accession>A0A392UQ98</accession>
<feature type="non-terminal residue" evidence="1">
    <location>
        <position position="1"/>
    </location>
</feature>
<reference evidence="1 2" key="1">
    <citation type="journal article" date="2018" name="Front. Plant Sci.">
        <title>Red Clover (Trifolium pratense) and Zigzag Clover (T. medium) - A Picture of Genomic Similarities and Differences.</title>
        <authorList>
            <person name="Dluhosova J."/>
            <person name="Istvanek J."/>
            <person name="Nedelnik J."/>
            <person name="Repkova J."/>
        </authorList>
    </citation>
    <scope>NUCLEOTIDE SEQUENCE [LARGE SCALE GENOMIC DNA]</scope>
    <source>
        <strain evidence="2">cv. 10/8</strain>
        <tissue evidence="1">Leaf</tissue>
    </source>
</reference>
<dbReference type="Proteomes" id="UP000265520">
    <property type="component" value="Unassembled WGS sequence"/>
</dbReference>
<protein>
    <submittedName>
        <fullName evidence="1">Uncharacterized protein</fullName>
    </submittedName>
</protein>
<proteinExistence type="predicted"/>
<sequence>SGRYDYRSQTGLGRSGAPRYSLGNHADGRWDVHYCRGRERRARVELGRLLPDCGETCMLGVL</sequence>
<dbReference type="EMBL" id="LXQA010868724">
    <property type="protein sequence ID" value="MCI74824.1"/>
    <property type="molecule type" value="Genomic_DNA"/>
</dbReference>
<organism evidence="1 2">
    <name type="scientific">Trifolium medium</name>
    <dbReference type="NCBI Taxonomy" id="97028"/>
    <lineage>
        <taxon>Eukaryota</taxon>
        <taxon>Viridiplantae</taxon>
        <taxon>Streptophyta</taxon>
        <taxon>Embryophyta</taxon>
        <taxon>Tracheophyta</taxon>
        <taxon>Spermatophyta</taxon>
        <taxon>Magnoliopsida</taxon>
        <taxon>eudicotyledons</taxon>
        <taxon>Gunneridae</taxon>
        <taxon>Pentapetalae</taxon>
        <taxon>rosids</taxon>
        <taxon>fabids</taxon>
        <taxon>Fabales</taxon>
        <taxon>Fabaceae</taxon>
        <taxon>Papilionoideae</taxon>
        <taxon>50 kb inversion clade</taxon>
        <taxon>NPAAA clade</taxon>
        <taxon>Hologalegina</taxon>
        <taxon>IRL clade</taxon>
        <taxon>Trifolieae</taxon>
        <taxon>Trifolium</taxon>
    </lineage>
</organism>
<keyword evidence="2" id="KW-1185">Reference proteome</keyword>
<evidence type="ECO:0000313" key="1">
    <source>
        <dbReference type="EMBL" id="MCI74824.1"/>
    </source>
</evidence>
<evidence type="ECO:0000313" key="2">
    <source>
        <dbReference type="Proteomes" id="UP000265520"/>
    </source>
</evidence>